<dbReference type="AlphaFoldDB" id="A0A2S4PWP8"/>
<reference evidence="2 3" key="1">
    <citation type="submission" date="2017-10" db="EMBL/GenBank/DDBJ databases">
        <title>Development of genomic resources for the powdery mildew, Erysiphe pulchra.</title>
        <authorList>
            <person name="Wadl P.A."/>
            <person name="Mack B.M."/>
            <person name="Moore G."/>
            <person name="Beltz S.B."/>
        </authorList>
    </citation>
    <scope>NUCLEOTIDE SEQUENCE [LARGE SCALE GENOMIC DNA]</scope>
    <source>
        <strain evidence="2">Cflorida</strain>
    </source>
</reference>
<dbReference type="PANTHER" id="PTHR28072">
    <property type="entry name" value="CRUCIFORM CUTTING ENDONUCLEASE 1, MITOCHONDRIAL-RELATED"/>
    <property type="match status" value="1"/>
</dbReference>
<evidence type="ECO:0000313" key="3">
    <source>
        <dbReference type="Proteomes" id="UP000237438"/>
    </source>
</evidence>
<dbReference type="EMBL" id="PEDP01000334">
    <property type="protein sequence ID" value="POS86427.1"/>
    <property type="molecule type" value="Genomic_DNA"/>
</dbReference>
<dbReference type="STRING" id="225359.A0A2S4PWP8"/>
<dbReference type="PROSITE" id="PS50800">
    <property type="entry name" value="SAP"/>
    <property type="match status" value="1"/>
</dbReference>
<dbReference type="InterPro" id="IPR036397">
    <property type="entry name" value="RNaseH_sf"/>
</dbReference>
<evidence type="ECO:0000313" key="2">
    <source>
        <dbReference type="EMBL" id="POS86427.1"/>
    </source>
</evidence>
<feature type="domain" description="SAP" evidence="1">
    <location>
        <begin position="1"/>
        <end position="35"/>
    </location>
</feature>
<gene>
    <name evidence="2" type="ORF">EPUL_003500</name>
</gene>
<dbReference type="GO" id="GO:0000402">
    <property type="term" value="F:crossed form four-way junction DNA binding"/>
    <property type="evidence" value="ECO:0007669"/>
    <property type="project" value="TreeGrafter"/>
</dbReference>
<keyword evidence="3" id="KW-1185">Reference proteome</keyword>
<accession>A0A2S4PWP8</accession>
<dbReference type="InterPro" id="IPR003034">
    <property type="entry name" value="SAP_dom"/>
</dbReference>
<dbReference type="PANTHER" id="PTHR28072:SF1">
    <property type="entry name" value="CRUCIFORM CUTTING ENDONUCLEASE 1, MITOCHONDRIAL-RELATED"/>
    <property type="match status" value="1"/>
</dbReference>
<dbReference type="CDD" id="cd16963">
    <property type="entry name" value="CCE1"/>
    <property type="match status" value="1"/>
</dbReference>
<sequence>MTILKQAQLKLIAFKCGLAISGTKPNLLARIQNELNCIASTPVNDNYQRILSIDMGIRNLAYCTLDVNLSFPPPKIHAWRNLSVSMTPVNLVIQDAKEQQPLQANEAFDPASMSATAYNLLREELLHDKPTHVIIEQQRFRSMGARHIFEWTIRVNMFEAILHGILCTLKAEGIWNGTVVSVAPSRVGPFWLGQDNDKRSIKSVGFRNKRRKIDLVRSWLENDNSAVKLGNSEVLEIAERFMKSSTARSNKSKTDRDDGKDISSNLAKLDDLSDSLLQGLAWIQWEENKRIALRHGVEALLES</sequence>
<dbReference type="GO" id="GO:0070336">
    <property type="term" value="F:flap-structured DNA binding"/>
    <property type="evidence" value="ECO:0007669"/>
    <property type="project" value="TreeGrafter"/>
</dbReference>
<organism evidence="2 3">
    <name type="scientific">Erysiphe pulchra</name>
    <dbReference type="NCBI Taxonomy" id="225359"/>
    <lineage>
        <taxon>Eukaryota</taxon>
        <taxon>Fungi</taxon>
        <taxon>Dikarya</taxon>
        <taxon>Ascomycota</taxon>
        <taxon>Pezizomycotina</taxon>
        <taxon>Leotiomycetes</taxon>
        <taxon>Erysiphales</taxon>
        <taxon>Erysiphaceae</taxon>
        <taxon>Erysiphe</taxon>
    </lineage>
</organism>
<evidence type="ECO:0000259" key="1">
    <source>
        <dbReference type="PROSITE" id="PS50800"/>
    </source>
</evidence>
<dbReference type="InterPro" id="IPR012337">
    <property type="entry name" value="RNaseH-like_sf"/>
</dbReference>
<name>A0A2S4PWP8_9PEZI</name>
<dbReference type="OrthoDB" id="5552842at2759"/>
<dbReference type="InterPro" id="IPR015242">
    <property type="entry name" value="Ydc2_cat"/>
</dbReference>
<dbReference type="InterPro" id="IPR039197">
    <property type="entry name" value="Mrs1/Cce1"/>
</dbReference>
<dbReference type="Gene3D" id="3.30.420.10">
    <property type="entry name" value="Ribonuclease H-like superfamily/Ribonuclease H"/>
    <property type="match status" value="1"/>
</dbReference>
<dbReference type="GO" id="GO:0005739">
    <property type="term" value="C:mitochondrion"/>
    <property type="evidence" value="ECO:0007669"/>
    <property type="project" value="TreeGrafter"/>
</dbReference>
<dbReference type="GO" id="GO:0000403">
    <property type="term" value="F:Y-form DNA binding"/>
    <property type="evidence" value="ECO:0007669"/>
    <property type="project" value="TreeGrafter"/>
</dbReference>
<protein>
    <recommendedName>
        <fullName evidence="1">SAP domain-containing protein</fullName>
    </recommendedName>
</protein>
<dbReference type="Proteomes" id="UP000237438">
    <property type="component" value="Unassembled WGS sequence"/>
</dbReference>
<dbReference type="GO" id="GO:0004520">
    <property type="term" value="F:DNA endonuclease activity"/>
    <property type="evidence" value="ECO:0007669"/>
    <property type="project" value="TreeGrafter"/>
</dbReference>
<dbReference type="Pfam" id="PF09159">
    <property type="entry name" value="Ydc2-catalyt"/>
    <property type="match status" value="1"/>
</dbReference>
<dbReference type="SUPFAM" id="SSF53098">
    <property type="entry name" value="Ribonuclease H-like"/>
    <property type="match status" value="1"/>
</dbReference>
<comment type="caution">
    <text evidence="2">The sequence shown here is derived from an EMBL/GenBank/DDBJ whole genome shotgun (WGS) entry which is preliminary data.</text>
</comment>
<proteinExistence type="predicted"/>